<dbReference type="AlphaFoldDB" id="A0AAW0SV28"/>
<name>A0AAW0SV28_SCYPA</name>
<dbReference type="PANTHER" id="PTHR33332">
    <property type="entry name" value="REVERSE TRANSCRIPTASE DOMAIN-CONTAINING PROTEIN"/>
    <property type="match status" value="1"/>
</dbReference>
<gene>
    <name evidence="2" type="ORF">O3P69_009602</name>
</gene>
<evidence type="ECO:0000313" key="2">
    <source>
        <dbReference type="EMBL" id="KAK8378976.1"/>
    </source>
</evidence>
<comment type="caution">
    <text evidence="2">The sequence shown here is derived from an EMBL/GenBank/DDBJ whole genome shotgun (WGS) entry which is preliminary data.</text>
</comment>
<organism evidence="2 3">
    <name type="scientific">Scylla paramamosain</name>
    <name type="common">Mud crab</name>
    <dbReference type="NCBI Taxonomy" id="85552"/>
    <lineage>
        <taxon>Eukaryota</taxon>
        <taxon>Metazoa</taxon>
        <taxon>Ecdysozoa</taxon>
        <taxon>Arthropoda</taxon>
        <taxon>Crustacea</taxon>
        <taxon>Multicrustacea</taxon>
        <taxon>Malacostraca</taxon>
        <taxon>Eumalacostraca</taxon>
        <taxon>Eucarida</taxon>
        <taxon>Decapoda</taxon>
        <taxon>Pleocyemata</taxon>
        <taxon>Brachyura</taxon>
        <taxon>Eubrachyura</taxon>
        <taxon>Portunoidea</taxon>
        <taxon>Portunidae</taxon>
        <taxon>Portuninae</taxon>
        <taxon>Scylla</taxon>
    </lineage>
</organism>
<dbReference type="Gene3D" id="3.30.70.270">
    <property type="match status" value="1"/>
</dbReference>
<dbReference type="InterPro" id="IPR043128">
    <property type="entry name" value="Rev_trsase/Diguanyl_cyclase"/>
</dbReference>
<dbReference type="Pfam" id="PF00078">
    <property type="entry name" value="RVT_1"/>
    <property type="match status" value="1"/>
</dbReference>
<dbReference type="Proteomes" id="UP001487740">
    <property type="component" value="Unassembled WGS sequence"/>
</dbReference>
<evidence type="ECO:0000313" key="3">
    <source>
        <dbReference type="Proteomes" id="UP001487740"/>
    </source>
</evidence>
<evidence type="ECO:0000259" key="1">
    <source>
        <dbReference type="Pfam" id="PF00078"/>
    </source>
</evidence>
<proteinExistence type="predicted"/>
<dbReference type="GO" id="GO:0071897">
    <property type="term" value="P:DNA biosynthetic process"/>
    <property type="evidence" value="ECO:0007669"/>
    <property type="project" value="UniProtKB-ARBA"/>
</dbReference>
<feature type="domain" description="Reverse transcriptase" evidence="1">
    <location>
        <begin position="10"/>
        <end position="140"/>
    </location>
</feature>
<accession>A0AAW0SV28</accession>
<dbReference type="InterPro" id="IPR000477">
    <property type="entry name" value="RT_dom"/>
</dbReference>
<dbReference type="EMBL" id="JARAKH010000044">
    <property type="protein sequence ID" value="KAK8378976.1"/>
    <property type="molecule type" value="Genomic_DNA"/>
</dbReference>
<keyword evidence="3" id="KW-1185">Reference proteome</keyword>
<reference evidence="2 3" key="1">
    <citation type="submission" date="2023-03" db="EMBL/GenBank/DDBJ databases">
        <title>High-quality genome of Scylla paramamosain provides insights in environmental adaptation.</title>
        <authorList>
            <person name="Zhang L."/>
        </authorList>
    </citation>
    <scope>NUCLEOTIDE SEQUENCE [LARGE SCALE GENOMIC DNA]</scope>
    <source>
        <strain evidence="2">LZ_2023a</strain>
        <tissue evidence="2">Muscle</tissue>
    </source>
</reference>
<sequence length="222" mass="24933">MVFLLDAVVKALEQRNTVAQMCLIDFKKTFDNIDHSTAVTRVQQCTKYKGQTSTRLTTTNGAAQGTCISPVIFLAVINNLLQNSSQKVKFVDDVTVYKVSKTAELQTNPLKQLVTTISMQCKELKLIPNPNKCELLNINFLLQDVEFSDVQLDGNIIPCVSTAKMVGLIINSSLTWQDHIDHIITKASKRLFMLFRARSFGATQEQQVQLYCRPILQYACPV</sequence>
<dbReference type="InterPro" id="IPR043502">
    <property type="entry name" value="DNA/RNA_pol_sf"/>
</dbReference>
<dbReference type="SUPFAM" id="SSF56672">
    <property type="entry name" value="DNA/RNA polymerases"/>
    <property type="match status" value="1"/>
</dbReference>
<protein>
    <recommendedName>
        <fullName evidence="1">Reverse transcriptase domain-containing protein</fullName>
    </recommendedName>
</protein>